<name>A0A8S1KQY2_PARPR</name>
<evidence type="ECO:0000256" key="5">
    <source>
        <dbReference type="ARBA" id="ARBA00023136"/>
    </source>
</evidence>
<dbReference type="InterPro" id="IPR021013">
    <property type="entry name" value="ATPase_Vma12"/>
</dbReference>
<comment type="subcellular location">
    <subcellularLocation>
        <location evidence="1">Endoplasmic reticulum membrane</location>
        <topology evidence="1">Multi-pass membrane protein</topology>
    </subcellularLocation>
</comment>
<evidence type="ECO:0000256" key="1">
    <source>
        <dbReference type="ARBA" id="ARBA00004477"/>
    </source>
</evidence>
<feature type="transmembrane region" description="Helical" evidence="6">
    <location>
        <begin position="158"/>
        <end position="178"/>
    </location>
</feature>
<evidence type="ECO:0008006" key="9">
    <source>
        <dbReference type="Google" id="ProtNLM"/>
    </source>
</evidence>
<dbReference type="PANTHER" id="PTHR31394">
    <property type="entry name" value="TRANSMEMBRANE PROTEIN 199"/>
    <property type="match status" value="1"/>
</dbReference>
<keyword evidence="2 6" id="KW-0812">Transmembrane</keyword>
<organism evidence="7 8">
    <name type="scientific">Paramecium primaurelia</name>
    <dbReference type="NCBI Taxonomy" id="5886"/>
    <lineage>
        <taxon>Eukaryota</taxon>
        <taxon>Sar</taxon>
        <taxon>Alveolata</taxon>
        <taxon>Ciliophora</taxon>
        <taxon>Intramacronucleata</taxon>
        <taxon>Oligohymenophorea</taxon>
        <taxon>Peniculida</taxon>
        <taxon>Parameciidae</taxon>
        <taxon>Paramecium</taxon>
    </lineage>
</organism>
<keyword evidence="4 6" id="KW-1133">Transmembrane helix</keyword>
<dbReference type="OMA" id="AREMRCK"/>
<reference evidence="7" key="1">
    <citation type="submission" date="2021-01" db="EMBL/GenBank/DDBJ databases">
        <authorList>
            <consortium name="Genoscope - CEA"/>
            <person name="William W."/>
        </authorList>
    </citation>
    <scope>NUCLEOTIDE SEQUENCE</scope>
</reference>
<dbReference type="Proteomes" id="UP000688137">
    <property type="component" value="Unassembled WGS sequence"/>
</dbReference>
<gene>
    <name evidence="7" type="ORF">PPRIM_AZ9-3.1.T0260276</name>
</gene>
<accession>A0A8S1KQY2</accession>
<feature type="transmembrane region" description="Helical" evidence="6">
    <location>
        <begin position="124"/>
        <end position="146"/>
    </location>
</feature>
<dbReference type="PANTHER" id="PTHR31394:SF1">
    <property type="entry name" value="TRANSMEMBRANE PROTEIN 199"/>
    <property type="match status" value="1"/>
</dbReference>
<evidence type="ECO:0000256" key="3">
    <source>
        <dbReference type="ARBA" id="ARBA00022824"/>
    </source>
</evidence>
<evidence type="ECO:0000256" key="6">
    <source>
        <dbReference type="SAM" id="Phobius"/>
    </source>
</evidence>
<comment type="caution">
    <text evidence="7">The sequence shown here is derived from an EMBL/GenBank/DDBJ whole genome shotgun (WGS) entry which is preliminary data.</text>
</comment>
<evidence type="ECO:0000313" key="7">
    <source>
        <dbReference type="EMBL" id="CAD8057900.1"/>
    </source>
</evidence>
<dbReference type="AlphaFoldDB" id="A0A8S1KQY2"/>
<dbReference type="GO" id="GO:0005789">
    <property type="term" value="C:endoplasmic reticulum membrane"/>
    <property type="evidence" value="ECO:0007669"/>
    <property type="project" value="UniProtKB-SubCell"/>
</dbReference>
<evidence type="ECO:0000256" key="2">
    <source>
        <dbReference type="ARBA" id="ARBA00022692"/>
    </source>
</evidence>
<sequence>MVYVYIDQLPQEIKKHFKYTQDPLNPSNYAKFSEIKLYIDQYNDDHIDQLKIQEIIGTNFIMQSDLQALQIAWEADHRPKEILDEIRAREMRCKDRAFIQKSSQLTKGVFQEKKQESIKEYEKSVNFGLSFIFSIFASGLLGYYLGIYFFQLTYDQSLALAAFFLIGALIVETGLYIVKIMKEDRIRKINQRQNNKQNKTFPTKLKKE</sequence>
<keyword evidence="8" id="KW-1185">Reference proteome</keyword>
<dbReference type="EMBL" id="CAJJDM010000025">
    <property type="protein sequence ID" value="CAD8057900.1"/>
    <property type="molecule type" value="Genomic_DNA"/>
</dbReference>
<proteinExistence type="predicted"/>
<keyword evidence="3" id="KW-0256">Endoplasmic reticulum</keyword>
<evidence type="ECO:0000313" key="8">
    <source>
        <dbReference type="Proteomes" id="UP000688137"/>
    </source>
</evidence>
<protein>
    <recommendedName>
        <fullName evidence="9">Transmembrane protein</fullName>
    </recommendedName>
</protein>
<evidence type="ECO:0000256" key="4">
    <source>
        <dbReference type="ARBA" id="ARBA00022989"/>
    </source>
</evidence>
<dbReference type="GO" id="GO:0070072">
    <property type="term" value="P:vacuolar proton-transporting V-type ATPase complex assembly"/>
    <property type="evidence" value="ECO:0007669"/>
    <property type="project" value="InterPro"/>
</dbReference>
<keyword evidence="5 6" id="KW-0472">Membrane</keyword>